<dbReference type="GO" id="GO:0046872">
    <property type="term" value="F:metal ion binding"/>
    <property type="evidence" value="ECO:0007669"/>
    <property type="project" value="UniProtKB-KW"/>
</dbReference>
<dbReference type="Gene3D" id="3.40.800.10">
    <property type="entry name" value="Ureohydrolase domain"/>
    <property type="match status" value="1"/>
</dbReference>
<reference evidence="4" key="1">
    <citation type="journal article" date="2014" name="Front. Microbiol.">
        <title>High frequency of phylogenetically diverse reductive dehalogenase-homologous genes in deep subseafloor sedimentary metagenomes.</title>
        <authorList>
            <person name="Kawai M."/>
            <person name="Futagami T."/>
            <person name="Toyoda A."/>
            <person name="Takaki Y."/>
            <person name="Nishi S."/>
            <person name="Hori S."/>
            <person name="Arai W."/>
            <person name="Tsubouchi T."/>
            <person name="Morono Y."/>
            <person name="Uchiyama I."/>
            <person name="Ito T."/>
            <person name="Fujiyama A."/>
            <person name="Inagaki F."/>
            <person name="Takami H."/>
        </authorList>
    </citation>
    <scope>NUCLEOTIDE SEQUENCE</scope>
    <source>
        <strain evidence="4">Expedition CK06-06</strain>
    </source>
</reference>
<evidence type="ECO:0008006" key="5">
    <source>
        <dbReference type="Google" id="ProtNLM"/>
    </source>
</evidence>
<dbReference type="SUPFAM" id="SSF52768">
    <property type="entry name" value="Arginase/deacetylase"/>
    <property type="match status" value="1"/>
</dbReference>
<dbReference type="AlphaFoldDB" id="X1KL05"/>
<dbReference type="PANTHER" id="PTHR11358:SF26">
    <property type="entry name" value="GUANIDINO ACID HYDROLASE, MITOCHONDRIAL"/>
    <property type="match status" value="1"/>
</dbReference>
<dbReference type="InterPro" id="IPR023696">
    <property type="entry name" value="Ureohydrolase_dom_sf"/>
</dbReference>
<proteinExistence type="inferred from homology"/>
<dbReference type="CDD" id="cd11593">
    <property type="entry name" value="Agmatinase-like_2"/>
    <property type="match status" value="1"/>
</dbReference>
<dbReference type="InterPro" id="IPR020855">
    <property type="entry name" value="Ureohydrolase_Mn_BS"/>
</dbReference>
<dbReference type="InterPro" id="IPR005925">
    <property type="entry name" value="Agmatinase-rel"/>
</dbReference>
<keyword evidence="3" id="KW-0378">Hydrolase</keyword>
<dbReference type="NCBIfam" id="TIGR01230">
    <property type="entry name" value="agmatinase"/>
    <property type="match status" value="1"/>
</dbReference>
<dbReference type="GO" id="GO:0008783">
    <property type="term" value="F:agmatinase activity"/>
    <property type="evidence" value="ECO:0007669"/>
    <property type="project" value="TreeGrafter"/>
</dbReference>
<keyword evidence="2" id="KW-0479">Metal-binding</keyword>
<comment type="caution">
    <text evidence="4">The sequence shown here is derived from an EMBL/GenBank/DDBJ whole genome shotgun (WGS) entry which is preliminary data.</text>
</comment>
<protein>
    <recommendedName>
        <fullName evidence="5">Agmatinase</fullName>
    </recommendedName>
</protein>
<evidence type="ECO:0000256" key="3">
    <source>
        <dbReference type="ARBA" id="ARBA00022801"/>
    </source>
</evidence>
<dbReference type="Pfam" id="PF00491">
    <property type="entry name" value="Arginase"/>
    <property type="match status" value="1"/>
</dbReference>
<sequence>MVMLGGEHSLSLGAVQAFKETFPELCVLQLDAHADLRDKYLGTKYSQACVMRRIFELCPIVQVGVRSLSWEEKQFLNQHKMTPFYISELASSAASAEQITATLSENVYLTIDVDVFDPSIMPAVGTPEPGGMQWQQVLNLLRSVALHKHIVGFDLMEFCPQEGPASCAFLLAKLAYKLIGYAIPQDKR</sequence>
<dbReference type="PROSITE" id="PS01053">
    <property type="entry name" value="ARGINASE_1"/>
    <property type="match status" value="1"/>
</dbReference>
<name>X1KL05_9ZZZZ</name>
<comment type="similarity">
    <text evidence="1">Belongs to the arginase family. Agmatinase subfamily.</text>
</comment>
<organism evidence="4">
    <name type="scientific">marine sediment metagenome</name>
    <dbReference type="NCBI Taxonomy" id="412755"/>
    <lineage>
        <taxon>unclassified sequences</taxon>
        <taxon>metagenomes</taxon>
        <taxon>ecological metagenomes</taxon>
    </lineage>
</organism>
<evidence type="ECO:0000256" key="2">
    <source>
        <dbReference type="ARBA" id="ARBA00022723"/>
    </source>
</evidence>
<dbReference type="InterPro" id="IPR006035">
    <property type="entry name" value="Ureohydrolase"/>
</dbReference>
<evidence type="ECO:0000313" key="4">
    <source>
        <dbReference type="EMBL" id="GAH90824.1"/>
    </source>
</evidence>
<dbReference type="PANTHER" id="PTHR11358">
    <property type="entry name" value="ARGINASE/AGMATINASE"/>
    <property type="match status" value="1"/>
</dbReference>
<dbReference type="GO" id="GO:0033389">
    <property type="term" value="P:putrescine biosynthetic process from arginine, via agmatine"/>
    <property type="evidence" value="ECO:0007669"/>
    <property type="project" value="TreeGrafter"/>
</dbReference>
<evidence type="ECO:0000256" key="1">
    <source>
        <dbReference type="ARBA" id="ARBA00009227"/>
    </source>
</evidence>
<dbReference type="EMBL" id="BARV01002299">
    <property type="protein sequence ID" value="GAH90824.1"/>
    <property type="molecule type" value="Genomic_DNA"/>
</dbReference>
<accession>X1KL05</accession>
<dbReference type="PROSITE" id="PS51409">
    <property type="entry name" value="ARGINASE_2"/>
    <property type="match status" value="1"/>
</dbReference>
<gene>
    <name evidence="4" type="ORF">S06H3_06039</name>
</gene>